<evidence type="ECO:0000256" key="1">
    <source>
        <dbReference type="ARBA" id="ARBA00004651"/>
    </source>
</evidence>
<dbReference type="PANTHER" id="PTHR39087:SF2">
    <property type="entry name" value="UPF0104 MEMBRANE PROTEIN MJ1595"/>
    <property type="match status" value="1"/>
</dbReference>
<evidence type="ECO:0000256" key="3">
    <source>
        <dbReference type="ARBA" id="ARBA00022692"/>
    </source>
</evidence>
<feature type="transmembrane region" description="Helical" evidence="6">
    <location>
        <begin position="156"/>
        <end position="178"/>
    </location>
</feature>
<reference evidence="7 8" key="1">
    <citation type="submission" date="2022-09" db="EMBL/GenBank/DDBJ databases">
        <authorList>
            <person name="Kop L."/>
        </authorList>
    </citation>
    <scope>NUCLEOTIDE SEQUENCE [LARGE SCALE GENOMIC DNA]</scope>
    <source>
        <strain evidence="7 8">347</strain>
    </source>
</reference>
<evidence type="ECO:0008006" key="9">
    <source>
        <dbReference type="Google" id="ProtNLM"/>
    </source>
</evidence>
<dbReference type="Proteomes" id="UP001157733">
    <property type="component" value="Chromosome"/>
</dbReference>
<accession>A0ABM9HHP7</accession>
<dbReference type="EMBL" id="OX336137">
    <property type="protein sequence ID" value="CAI2719584.1"/>
    <property type="molecule type" value="Genomic_DNA"/>
</dbReference>
<feature type="transmembrane region" description="Helical" evidence="6">
    <location>
        <begin position="34"/>
        <end position="55"/>
    </location>
</feature>
<feature type="transmembrane region" description="Helical" evidence="6">
    <location>
        <begin position="299"/>
        <end position="325"/>
    </location>
</feature>
<dbReference type="RefSeq" id="WP_282012404.1">
    <property type="nucleotide sequence ID" value="NZ_OX336137.1"/>
</dbReference>
<evidence type="ECO:0000256" key="5">
    <source>
        <dbReference type="ARBA" id="ARBA00023136"/>
    </source>
</evidence>
<keyword evidence="3 6" id="KW-0812">Transmembrane</keyword>
<dbReference type="PANTHER" id="PTHR39087">
    <property type="entry name" value="UPF0104 MEMBRANE PROTEIN MJ1595"/>
    <property type="match status" value="1"/>
</dbReference>
<organism evidence="7 8">
    <name type="scientific">Nitrospina watsonii</name>
    <dbReference type="NCBI Taxonomy" id="1323948"/>
    <lineage>
        <taxon>Bacteria</taxon>
        <taxon>Pseudomonadati</taxon>
        <taxon>Nitrospinota/Tectimicrobiota group</taxon>
        <taxon>Nitrospinota</taxon>
        <taxon>Nitrospinia</taxon>
        <taxon>Nitrospinales</taxon>
        <taxon>Nitrospinaceae</taxon>
        <taxon>Nitrospina</taxon>
    </lineage>
</organism>
<feature type="transmembrane region" description="Helical" evidence="6">
    <location>
        <begin position="6"/>
        <end position="22"/>
    </location>
</feature>
<comment type="subcellular location">
    <subcellularLocation>
        <location evidence="1">Cell membrane</location>
        <topology evidence="1">Multi-pass membrane protein</topology>
    </subcellularLocation>
</comment>
<keyword evidence="4 6" id="KW-1133">Transmembrane helix</keyword>
<keyword evidence="2" id="KW-1003">Cell membrane</keyword>
<evidence type="ECO:0000313" key="8">
    <source>
        <dbReference type="Proteomes" id="UP001157733"/>
    </source>
</evidence>
<protein>
    <recommendedName>
        <fullName evidence="9">Flippase-like domain-containing protein</fullName>
    </recommendedName>
</protein>
<sequence>MKRSGQLIIGMLVAIAAVYYTVRNVSMRELMDSFSTVHYGYLMISMTMMILTYVARAVRWRVLLTPIKEVRTVELGSPLMVGFMAGVLPARAGELIRAFLLGKKMNLSFASALATIVVERLFDMVLLLLLFAWLLVFHADMLESNIAWSGIPIQTIAFQFGLASIALVVALVVFIYLLSFHYERGMKLVHWLIKPFPEALQYKLVQMVETFSQGLAVVRSMRLLIWIFLATALVWALVIMQYYPLYYAYDLNEKTLASTILLTVMICIFITILPTPAFLGSLNAGVLIALHEIMNEPEVAAVSFGFVAWGLNFLVVMVGGIYFILHDHISVKNLVEIEEEI</sequence>
<evidence type="ECO:0000256" key="4">
    <source>
        <dbReference type="ARBA" id="ARBA00022989"/>
    </source>
</evidence>
<keyword evidence="5 6" id="KW-0472">Membrane</keyword>
<proteinExistence type="predicted"/>
<keyword evidence="8" id="KW-1185">Reference proteome</keyword>
<feature type="transmembrane region" description="Helical" evidence="6">
    <location>
        <begin position="223"/>
        <end position="243"/>
    </location>
</feature>
<evidence type="ECO:0000256" key="2">
    <source>
        <dbReference type="ARBA" id="ARBA00022475"/>
    </source>
</evidence>
<gene>
    <name evidence="7" type="ORF">NSPWAT_2728</name>
</gene>
<evidence type="ECO:0000313" key="7">
    <source>
        <dbReference type="EMBL" id="CAI2719584.1"/>
    </source>
</evidence>
<evidence type="ECO:0000256" key="6">
    <source>
        <dbReference type="SAM" id="Phobius"/>
    </source>
</evidence>
<dbReference type="Pfam" id="PF03706">
    <property type="entry name" value="LPG_synthase_TM"/>
    <property type="match status" value="1"/>
</dbReference>
<dbReference type="InterPro" id="IPR022791">
    <property type="entry name" value="L-PG_synthase/AglD"/>
</dbReference>
<name>A0ABM9HHP7_9BACT</name>
<feature type="transmembrane region" description="Helical" evidence="6">
    <location>
        <begin position="255"/>
        <end position="279"/>
    </location>
</feature>
<feature type="transmembrane region" description="Helical" evidence="6">
    <location>
        <begin position="112"/>
        <end position="136"/>
    </location>
</feature>